<keyword evidence="5" id="KW-0175">Coiled coil</keyword>
<evidence type="ECO:0000256" key="3">
    <source>
        <dbReference type="ARBA" id="ARBA00023163"/>
    </source>
</evidence>
<reference evidence="8 9" key="2">
    <citation type="submission" date="2019-11" db="EMBL/GenBank/DDBJ databases">
        <authorList>
            <person name="Lu H."/>
        </authorList>
    </citation>
    <scope>NUCLEOTIDE SEQUENCE [LARGE SCALE GENOMIC DNA]</scope>
    <source>
        <strain evidence="8 9">FIM1</strain>
    </source>
</reference>
<protein>
    <submittedName>
        <fullName evidence="8">Basic leucine zipper (BZIP) transcription factor CIN5</fullName>
    </submittedName>
</protein>
<feature type="region of interest" description="Disordered" evidence="6">
    <location>
        <begin position="268"/>
        <end position="407"/>
    </location>
</feature>
<feature type="region of interest" description="Disordered" evidence="6">
    <location>
        <begin position="437"/>
        <end position="481"/>
    </location>
</feature>
<evidence type="ECO:0000256" key="2">
    <source>
        <dbReference type="ARBA" id="ARBA00023015"/>
    </source>
</evidence>
<dbReference type="EMBL" id="CP015059">
    <property type="protein sequence ID" value="QGN17464.1"/>
    <property type="molecule type" value="Genomic_DNA"/>
</dbReference>
<dbReference type="InterPro" id="IPR004827">
    <property type="entry name" value="bZIP"/>
</dbReference>
<evidence type="ECO:0000256" key="6">
    <source>
        <dbReference type="SAM" id="MobiDB-lite"/>
    </source>
</evidence>
<dbReference type="InterPro" id="IPR050936">
    <property type="entry name" value="AP-1-like"/>
</dbReference>
<dbReference type="InterPro" id="IPR046347">
    <property type="entry name" value="bZIP_sf"/>
</dbReference>
<keyword evidence="9" id="KW-1185">Reference proteome</keyword>
<feature type="compositionally biased region" description="Low complexity" evidence="6">
    <location>
        <begin position="456"/>
        <end position="474"/>
    </location>
</feature>
<dbReference type="Pfam" id="PF00170">
    <property type="entry name" value="bZIP_1"/>
    <property type="match status" value="1"/>
</dbReference>
<feature type="region of interest" description="Disordered" evidence="6">
    <location>
        <begin position="74"/>
        <end position="184"/>
    </location>
</feature>
<feature type="compositionally biased region" description="Low complexity" evidence="6">
    <location>
        <begin position="325"/>
        <end position="383"/>
    </location>
</feature>
<dbReference type="PANTHER" id="PTHR40621">
    <property type="entry name" value="TRANSCRIPTION FACTOR KAPC-RELATED"/>
    <property type="match status" value="1"/>
</dbReference>
<evidence type="ECO:0000313" key="8">
    <source>
        <dbReference type="EMBL" id="QGN17464.1"/>
    </source>
</evidence>
<dbReference type="SMART" id="SM00338">
    <property type="entry name" value="BRLZ"/>
    <property type="match status" value="1"/>
</dbReference>
<dbReference type="CDD" id="cd14688">
    <property type="entry name" value="bZIP_YAP"/>
    <property type="match status" value="1"/>
</dbReference>
<comment type="subcellular location">
    <subcellularLocation>
        <location evidence="1">Nucleus</location>
    </subcellularLocation>
</comment>
<feature type="compositionally biased region" description="Polar residues" evidence="6">
    <location>
        <begin position="314"/>
        <end position="324"/>
    </location>
</feature>
<keyword evidence="3" id="KW-0804">Transcription</keyword>
<feature type="compositionally biased region" description="Low complexity" evidence="6">
    <location>
        <begin position="107"/>
        <end position="117"/>
    </location>
</feature>
<feature type="domain" description="BZIP" evidence="7">
    <location>
        <begin position="532"/>
        <end position="547"/>
    </location>
</feature>
<gene>
    <name evidence="8" type="primary">CIN5</name>
    <name evidence="8" type="ORF">FIM1_4198</name>
</gene>
<feature type="coiled-coil region" evidence="5">
    <location>
        <begin position="555"/>
        <end position="589"/>
    </location>
</feature>
<feature type="compositionally biased region" description="Low complexity" evidence="6">
    <location>
        <begin position="290"/>
        <end position="303"/>
    </location>
</feature>
<dbReference type="Proteomes" id="UP000422736">
    <property type="component" value="Chromosome 6"/>
</dbReference>
<feature type="compositionally biased region" description="Polar residues" evidence="6">
    <location>
        <begin position="384"/>
        <end position="407"/>
    </location>
</feature>
<keyword evidence="2" id="KW-0805">Transcription regulation</keyword>
<proteinExistence type="predicted"/>
<evidence type="ECO:0000256" key="5">
    <source>
        <dbReference type="SAM" id="Coils"/>
    </source>
</evidence>
<feature type="compositionally biased region" description="Low complexity" evidence="6">
    <location>
        <begin position="268"/>
        <end position="278"/>
    </location>
</feature>
<sequence>MSVNNSQSLLNLASLVQETDYANQDGSGIRSGKSQGMRNGIQGSVNNISAGSNFSNTPRVMQGLALPQLNYANKGSEKEEDGSSVDMNGMKNGGANVVMSGGSTMASSGNGNSNFSDSRNDGPSHGHGHGHGQNDGLGSENAKDNDGSMVVKSSGDNEAGYGNEDDDNMNMNESVNTGRSTPGFMQYPKSTMSTGSLHKMGVQVQNPVQVSVSGVPGVASVGGIDMPLVSAENSPQLSGMNLNMAGLGSHHTLTRMAGSSLVNSSLGNTTGVGSSSGVDTPSAMADNSMGSASNTAGTSNASSLLGMHMPMMLNTGSDPNSQAKSNISNLNNNTAATAGSNNNNNSNTNTNNTNNNNNINNNNNNSNNSGNGNGSGNVNVNGNPAVNLQTTGDGSTNQTGTNSANTFAGSVASMSNMASSASQRMMSMKSDFNDLPIQTDTSNAPNSTSNPATNHNITTAGTSNANASSINANTQPIPGTTPDSLLQNTGLRNSSSLISSSLPSVTILNEGEQITPDGELIGKSGKPLRNTKRAAQNRNAQRAFRQRREKYIKDLEFKAKDYNRLAAELESYKAENRMLKSQLSQYQQRMNL</sequence>
<dbReference type="PANTHER" id="PTHR40621:SF6">
    <property type="entry name" value="AP-1-LIKE TRANSCRIPTION FACTOR YAP1-RELATED"/>
    <property type="match status" value="1"/>
</dbReference>
<organism evidence="8 9">
    <name type="scientific">Kluyveromyces marxianus</name>
    <name type="common">Yeast</name>
    <name type="synonym">Candida kefyr</name>
    <dbReference type="NCBI Taxonomy" id="4911"/>
    <lineage>
        <taxon>Eukaryota</taxon>
        <taxon>Fungi</taxon>
        <taxon>Dikarya</taxon>
        <taxon>Ascomycota</taxon>
        <taxon>Saccharomycotina</taxon>
        <taxon>Saccharomycetes</taxon>
        <taxon>Saccharomycetales</taxon>
        <taxon>Saccharomycetaceae</taxon>
        <taxon>Kluyveromyces</taxon>
    </lineage>
</organism>
<accession>A0ABX6EYQ4</accession>
<feature type="compositionally biased region" description="Polar residues" evidence="6">
    <location>
        <begin position="437"/>
        <end position="455"/>
    </location>
</feature>
<evidence type="ECO:0000256" key="1">
    <source>
        <dbReference type="ARBA" id="ARBA00004123"/>
    </source>
</evidence>
<reference evidence="8 9" key="1">
    <citation type="submission" date="2016-03" db="EMBL/GenBank/DDBJ databases">
        <title>How can Kluyveromyces marxianus grow so fast - potential evolutionary course in Saccharomyces Complex revealed by comparative genomics.</title>
        <authorList>
            <person name="Mo W."/>
            <person name="Lu W."/>
            <person name="Yang X."/>
            <person name="Qi J."/>
            <person name="Lv H."/>
        </authorList>
    </citation>
    <scope>NUCLEOTIDE SEQUENCE [LARGE SCALE GENOMIC DNA]</scope>
    <source>
        <strain evidence="8 9">FIM1</strain>
    </source>
</reference>
<evidence type="ECO:0000256" key="4">
    <source>
        <dbReference type="ARBA" id="ARBA00023242"/>
    </source>
</evidence>
<dbReference type="PROSITE" id="PS00036">
    <property type="entry name" value="BZIP_BASIC"/>
    <property type="match status" value="1"/>
</dbReference>
<evidence type="ECO:0000259" key="7">
    <source>
        <dbReference type="PROSITE" id="PS00036"/>
    </source>
</evidence>
<name>A0ABX6EYQ4_KLUMA</name>
<keyword evidence="4" id="KW-0539">Nucleus</keyword>
<dbReference type="Gene3D" id="1.20.5.170">
    <property type="match status" value="1"/>
</dbReference>
<dbReference type="SUPFAM" id="SSF57959">
    <property type="entry name" value="Leucine zipper domain"/>
    <property type="match status" value="1"/>
</dbReference>
<evidence type="ECO:0000313" key="9">
    <source>
        <dbReference type="Proteomes" id="UP000422736"/>
    </source>
</evidence>